<dbReference type="InterPro" id="IPR018910">
    <property type="entry name" value="LpqB_C"/>
</dbReference>
<dbReference type="SUPFAM" id="SSF82171">
    <property type="entry name" value="DPP6 N-terminal domain-like"/>
    <property type="match status" value="1"/>
</dbReference>
<accession>A0A6J6J0Q4</accession>
<reference evidence="2" key="1">
    <citation type="submission" date="2020-05" db="EMBL/GenBank/DDBJ databases">
        <authorList>
            <person name="Chiriac C."/>
            <person name="Salcher M."/>
            <person name="Ghai R."/>
            <person name="Kavagutti S V."/>
        </authorList>
    </citation>
    <scope>NUCLEOTIDE SEQUENCE</scope>
</reference>
<dbReference type="EMBL" id="CAEZVM010000014">
    <property type="protein sequence ID" value="CAB4630430.1"/>
    <property type="molecule type" value="Genomic_DNA"/>
</dbReference>
<name>A0A6J6J0Q4_9ZZZZ</name>
<sequence length="551" mass="58633">MRALVAVLIVLSLTGCASLPTSGPVRIGPDLSSTTGEETFYYSPSSPVEGASQAEILSGFLAAGTGPQNDYAVAREFLSETIRSSWNPSQEVLIQRSSPLVNISETDTAEVEVDVLAIVDADGKYEAGIADSKEVLEFDFILENSEWRLSKAPDLTVLIKPVFDVVFSAYSIYFVDKQKRYLVPEVRWFPATAATGTRLANALLRGASSWLRPAVVSAIPSGTRLSIDAVTVENGIALVDLTARALVAARTDRSLMKAQLDATLSQLPNVTEVAISIERSKQDIPEAQGLTQVVGPWPLAVLGEAGLESISTPESEVFQPGASFFESTTVSDFSLAAQSGWLAVVSDAGVIRTRSEQPGALVEQLDSRPGISAIEFDRQEYLWSTVRTRGASIIATSTSGESFTVAADWLAGQSIRDLAISPEGSRAAVLIQGPGRTQVAVTAIVRDQSGKPLELTNPIDIVPEVANPTSLSWVDEATVAVVNSTAEFTNTLLSTVGGTTRTISSLPGTVSLVSTGTVTQLYLLTKGGELFTYRGSSWSSLRKSVRAMSLY</sequence>
<evidence type="ECO:0000259" key="1">
    <source>
        <dbReference type="SMART" id="SM00909"/>
    </source>
</evidence>
<dbReference type="InterPro" id="IPR059026">
    <property type="entry name" value="LpqB_N"/>
</dbReference>
<dbReference type="Pfam" id="PF10647">
    <property type="entry name" value="Gmad1"/>
    <property type="match status" value="1"/>
</dbReference>
<dbReference type="AlphaFoldDB" id="A0A6J6J0Q4"/>
<dbReference type="InterPro" id="IPR019606">
    <property type="entry name" value="GerMN"/>
</dbReference>
<dbReference type="Pfam" id="PF25976">
    <property type="entry name" value="LpqB_N"/>
    <property type="match status" value="1"/>
</dbReference>
<gene>
    <name evidence="2" type="ORF">UFOPK2032_00555</name>
</gene>
<evidence type="ECO:0000313" key="2">
    <source>
        <dbReference type="EMBL" id="CAB4630430.1"/>
    </source>
</evidence>
<proteinExistence type="predicted"/>
<organism evidence="2">
    <name type="scientific">freshwater metagenome</name>
    <dbReference type="NCBI Taxonomy" id="449393"/>
    <lineage>
        <taxon>unclassified sequences</taxon>
        <taxon>metagenomes</taxon>
        <taxon>ecological metagenomes</taxon>
    </lineage>
</organism>
<dbReference type="Pfam" id="PF10646">
    <property type="entry name" value="Germane"/>
    <property type="match status" value="1"/>
</dbReference>
<dbReference type="SMART" id="SM00909">
    <property type="entry name" value="Germane"/>
    <property type="match status" value="1"/>
</dbReference>
<dbReference type="PROSITE" id="PS51257">
    <property type="entry name" value="PROKAR_LIPOPROTEIN"/>
    <property type="match status" value="1"/>
</dbReference>
<protein>
    <submittedName>
        <fullName evidence="2">Unannotated protein</fullName>
    </submittedName>
</protein>
<feature type="domain" description="GerMN" evidence="1">
    <location>
        <begin position="196"/>
        <end position="286"/>
    </location>
</feature>